<sequence>MYNIESYKLHDYSICSFDLLYSTHLAMRNSTFLFIIRSNHRNIVKFEILIAFLGPILMKEILIQPGFNLSTDALNCLSEAAPENEVSYMLKFLISNN</sequence>
<proteinExistence type="predicted"/>
<evidence type="ECO:0000313" key="1">
    <source>
        <dbReference type="EMBL" id="KRX49241.1"/>
    </source>
</evidence>
<reference evidence="1 2" key="1">
    <citation type="submission" date="2015-01" db="EMBL/GenBank/DDBJ databases">
        <title>Evolution of Trichinella species and genotypes.</title>
        <authorList>
            <person name="Korhonen P.K."/>
            <person name="Edoardo P."/>
            <person name="Giuseppe L.R."/>
            <person name="Gasser R.B."/>
        </authorList>
    </citation>
    <scope>NUCLEOTIDE SEQUENCE [LARGE SCALE GENOMIC DNA]</scope>
    <source>
        <strain evidence="1">ISS417</strain>
    </source>
</reference>
<name>A0A0V0UD96_9BILA</name>
<dbReference type="EMBL" id="JYDJ01000019">
    <property type="protein sequence ID" value="KRX49241.1"/>
    <property type="molecule type" value="Genomic_DNA"/>
</dbReference>
<organism evidence="1 2">
    <name type="scientific">Trichinella murrelli</name>
    <dbReference type="NCBI Taxonomy" id="144512"/>
    <lineage>
        <taxon>Eukaryota</taxon>
        <taxon>Metazoa</taxon>
        <taxon>Ecdysozoa</taxon>
        <taxon>Nematoda</taxon>
        <taxon>Enoplea</taxon>
        <taxon>Dorylaimia</taxon>
        <taxon>Trichinellida</taxon>
        <taxon>Trichinellidae</taxon>
        <taxon>Trichinella</taxon>
    </lineage>
</organism>
<comment type="caution">
    <text evidence="1">The sequence shown here is derived from an EMBL/GenBank/DDBJ whole genome shotgun (WGS) entry which is preliminary data.</text>
</comment>
<evidence type="ECO:0000313" key="2">
    <source>
        <dbReference type="Proteomes" id="UP000055048"/>
    </source>
</evidence>
<accession>A0A0V0UD96</accession>
<dbReference type="Proteomes" id="UP000055048">
    <property type="component" value="Unassembled WGS sequence"/>
</dbReference>
<protein>
    <submittedName>
        <fullName evidence="1">Uncharacterized protein</fullName>
    </submittedName>
</protein>
<keyword evidence="2" id="KW-1185">Reference proteome</keyword>
<gene>
    <name evidence="1" type="ORF">T05_8543</name>
</gene>
<dbReference type="AlphaFoldDB" id="A0A0V0UD96"/>